<proteinExistence type="evidence at protein level"/>
<dbReference type="Ensembl" id="ENST00000679547.1">
    <property type="protein sequence ID" value="ENSP00000506567.1"/>
    <property type="gene ID" value="ENSG00000111331.15"/>
</dbReference>
<dbReference type="OrthoDB" id="1885901at2759"/>
<evidence type="ECO:0000313" key="3">
    <source>
        <dbReference type="Proteomes" id="UP000005640"/>
    </source>
</evidence>
<dbReference type="Ensembl" id="ENST00000679547.1">
    <property type="protein sequence ID" value="ENSP00000506567.1"/>
    <property type="gene ID" value="ENSG00000111331.14"/>
</dbReference>
<dbReference type="GeneTree" id="ENSGT00510000046406"/>
<dbReference type="Gene3D" id="3.30.460.10">
    <property type="entry name" value="Beta Polymerase, domain 2"/>
    <property type="match status" value="1"/>
</dbReference>
<organism evidence="2 3">
    <name type="scientific">Homo sapiens</name>
    <name type="common">Human</name>
    <dbReference type="NCBI Taxonomy" id="9606"/>
    <lineage>
        <taxon>Eukaryota</taxon>
        <taxon>Metazoa</taxon>
        <taxon>Chordata</taxon>
        <taxon>Craniata</taxon>
        <taxon>Vertebrata</taxon>
        <taxon>Euteleostomi</taxon>
        <taxon>Mammalia</taxon>
        <taxon>Eutheria</taxon>
        <taxon>Euarchontoglires</taxon>
        <taxon>Primates</taxon>
        <taxon>Haplorrhini</taxon>
        <taxon>Catarrhini</taxon>
        <taxon>Hominidae</taxon>
        <taxon>Homo</taxon>
    </lineage>
</organism>
<reference evidence="2" key="5">
    <citation type="submission" date="2025-09" db="UniProtKB">
        <authorList>
            <consortium name="Ensembl"/>
        </authorList>
    </citation>
    <scope>IDENTIFICATION</scope>
</reference>
<sequence>MDLYSTPAAALDRFVARRLQPRKEFVEKARRALGALAAALRERGGRLGAAAPRVLKTVKVRPAPASNPSHKSTLPSSTVAAKGASMRPASQSCGGTL</sequence>
<reference evidence="2" key="4">
    <citation type="submission" date="2025-08" db="UniProtKB">
        <authorList>
            <consortium name="Ensembl"/>
        </authorList>
    </citation>
    <scope>IDENTIFICATION</scope>
</reference>
<accession>A0A7P0Z4Q3</accession>
<protein>
    <submittedName>
        <fullName evidence="2">2'-5'-oligoadenylate synthetase 3</fullName>
    </submittedName>
</protein>
<reference evidence="2 3" key="2">
    <citation type="journal article" date="2004" name="Nature">
        <title>Finishing the euchromatic sequence of the human genome.</title>
        <authorList>
            <consortium name="International Human Genome Sequencing Consortium"/>
        </authorList>
    </citation>
    <scope>NUCLEOTIDE SEQUENCE [LARGE SCALE GENOMIC DNA]</scope>
</reference>
<evidence type="ECO:0007829" key="5">
    <source>
        <dbReference type="ProteomicsDB" id="A0A7P0Z4Q3"/>
    </source>
</evidence>
<feature type="region of interest" description="Disordered" evidence="1">
    <location>
        <begin position="61"/>
        <end position="97"/>
    </location>
</feature>
<feature type="compositionally biased region" description="Polar residues" evidence="1">
    <location>
        <begin position="66"/>
        <end position="79"/>
    </location>
</feature>
<evidence type="ECO:0000256" key="1">
    <source>
        <dbReference type="SAM" id="MobiDB-lite"/>
    </source>
</evidence>
<dbReference type="EMBL" id="AC004551">
    <property type="status" value="NOT_ANNOTATED_CDS"/>
    <property type="molecule type" value="Genomic_DNA"/>
</dbReference>
<gene>
    <name evidence="2" type="primary">OAS3</name>
</gene>
<evidence type="ECO:0000313" key="2">
    <source>
        <dbReference type="Ensembl" id="ENSP00000506567.1"/>
    </source>
</evidence>
<dbReference type="AlphaFoldDB" id="A0A7P0Z4Q3"/>
<reference evidence="2 3" key="3">
    <citation type="journal article" date="2006" name="Nature">
        <title>The finished DNA sequence of human chromosome 12.</title>
        <authorList>
            <consortium name="Baylor College of Medicine Human Genome Sequencing Center Sequence Production Team"/>
            <person name="Scherer S.E."/>
            <person name="Muzny D.M."/>
            <person name="Buhay C.J."/>
            <person name="Chen R."/>
            <person name="Cree A."/>
            <person name="Ding Y."/>
            <person name="Dugan-Rocha S."/>
            <person name="Gill R."/>
            <person name="Gunaratne P."/>
            <person name="Harris R.A."/>
            <person name="Hawes A.C."/>
            <person name="Hernandez J."/>
            <person name="Hodgson A.V."/>
            <person name="Hume J."/>
            <person name="Jackson A."/>
            <person name="Khan Z.M."/>
            <person name="Kovar-Smith C."/>
            <person name="Lewis L.R."/>
            <person name="Lozado R.J."/>
            <person name="Metzker M.L."/>
            <person name="Milosavljevic A."/>
            <person name="Miner G.R."/>
            <person name="Montgomery K.T."/>
            <person name="Morgan M.B."/>
            <person name="Nazareth L.V."/>
            <person name="Scott G."/>
            <person name="Sodergren E."/>
            <person name="Song X.Z."/>
            <person name="Steffen D."/>
            <person name="Lovering R.C."/>
            <person name="Wheeler D.A."/>
            <person name="Worley K.C."/>
            <person name="Yuan Y."/>
            <person name="Zhang Z."/>
            <person name="Adams C.Q."/>
            <person name="Ansari-Lari M.A."/>
            <person name="Ayele M."/>
            <person name="Brown M.J."/>
            <person name="Chen G."/>
            <person name="Chen Z."/>
            <person name="Clerc-Blankenburg K.P."/>
            <person name="Davis C."/>
            <person name="Delgado O."/>
            <person name="Dinh H.H."/>
            <person name="Draper H."/>
            <person name="Gonzalez-Garay M.L."/>
            <person name="Havlak P."/>
            <person name="Jackson L.R."/>
            <person name="Jacob L.S."/>
            <person name="Kelly S.H."/>
            <person name="Li L."/>
            <person name="Li Z."/>
            <person name="Liu J."/>
            <person name="Liu W."/>
            <person name="Lu J."/>
            <person name="Maheshwari M."/>
            <person name="Nguyen B.V."/>
            <person name="Okwuonu G.O."/>
            <person name="Pasternak S."/>
            <person name="Perez L.M."/>
            <person name="Plopper F.J."/>
            <person name="Santibanez J."/>
            <person name="Shen H."/>
            <person name="Tabor P.E."/>
            <person name="Verduzco D."/>
            <person name="Waldron L."/>
            <person name="Wang Q."/>
            <person name="Williams G.A."/>
            <person name="Zhang J."/>
            <person name="Zhou J."/>
            <person name="Allen C.C."/>
            <person name="Amin A.G."/>
            <person name="Anyalebechi V."/>
            <person name="Bailey M."/>
            <person name="Barbaria J.A."/>
            <person name="Bimage K.E."/>
            <person name="Bryant N.P."/>
            <person name="Burch P.E."/>
            <person name="Burkett C.E."/>
            <person name="Burrell K.L."/>
            <person name="Calderon E."/>
            <person name="Cardenas V."/>
            <person name="Carter K."/>
            <person name="Casias K."/>
            <person name="Cavazos I."/>
            <person name="Cavazos S.R."/>
            <person name="Ceasar H."/>
            <person name="Chacko J."/>
            <person name="Chan S.N."/>
            <person name="Chavez D."/>
            <person name="Christopoulos C."/>
            <person name="Chu J."/>
            <person name="Cockrell R."/>
            <person name="Cox C.D."/>
            <person name="Dang M."/>
            <person name="Dathorne S.R."/>
            <person name="David R."/>
            <person name="Davis C.M."/>
            <person name="Davy-Carroll L."/>
            <person name="Deshazo D.R."/>
            <person name="Donlin J.E."/>
            <person name="D'Souza L."/>
            <person name="Eaves K.A."/>
            <person name="Egan A."/>
            <person name="Emery-Cohen A.J."/>
            <person name="Escotto M."/>
            <person name="Flagg N."/>
            <person name="Forbes L.D."/>
            <person name="Gabisi A.M."/>
            <person name="Garza M."/>
            <person name="Hamilton C."/>
            <person name="Henderson N."/>
            <person name="Hernandez O."/>
            <person name="Hines S."/>
            <person name="Hogues M.E."/>
            <person name="Huang M."/>
            <person name="Idlebird D.G."/>
            <person name="Johnson R."/>
            <person name="Jolivet A."/>
            <person name="Jones S."/>
            <person name="Kagan R."/>
            <person name="King L.M."/>
            <person name="Leal B."/>
            <person name="Lebow H."/>
            <person name="Lee S."/>
            <person name="LeVan J.M."/>
            <person name="Lewis L.C."/>
            <person name="London P."/>
            <person name="Lorensuhewa L.M."/>
            <person name="Loulseged H."/>
            <person name="Lovett D.A."/>
            <person name="Lucier A."/>
            <person name="Lucier R.L."/>
            <person name="Ma J."/>
            <person name="Madu R.C."/>
            <person name="Mapua P."/>
            <person name="Martindale A.D."/>
            <person name="Martinez E."/>
            <person name="Massey E."/>
            <person name="Mawhiney S."/>
            <person name="Meador M.G."/>
            <person name="Mendez S."/>
            <person name="Mercado C."/>
            <person name="Mercado I.C."/>
            <person name="Merritt C.E."/>
            <person name="Miner Z.L."/>
            <person name="Minja E."/>
            <person name="Mitchell T."/>
            <person name="Mohabbat F."/>
            <person name="Mohabbat K."/>
            <person name="Montgomery B."/>
            <person name="Moore N."/>
            <person name="Morris S."/>
            <person name="Munidasa M."/>
            <person name="Ngo R.N."/>
            <person name="Nguyen N.B."/>
            <person name="Nickerson E."/>
            <person name="Nwaokelemeh O.O."/>
            <person name="Nwokenkwo S."/>
            <person name="Obregon M."/>
            <person name="Oguh M."/>
            <person name="Oragunye N."/>
            <person name="Oviedo R.J."/>
            <person name="Parish B.J."/>
            <person name="Parker D.N."/>
            <person name="Parrish J."/>
            <person name="Parks K.L."/>
            <person name="Paul H.A."/>
            <person name="Payton B.A."/>
            <person name="Perez A."/>
            <person name="Perrin W."/>
            <person name="Pickens A."/>
            <person name="Primus E.L."/>
            <person name="Pu L.L."/>
            <person name="Puazo M."/>
            <person name="Quiles M.M."/>
            <person name="Quiroz J.B."/>
            <person name="Rabata D."/>
            <person name="Reeves K."/>
            <person name="Ruiz S.J."/>
            <person name="Shao H."/>
            <person name="Sisson I."/>
            <person name="Sonaike T."/>
            <person name="Sorelle R.P."/>
            <person name="Sutton A.E."/>
            <person name="Svatek A.F."/>
            <person name="Svetz L.A."/>
            <person name="Tamerisa K.S."/>
            <person name="Taylor T.R."/>
            <person name="Teague B."/>
            <person name="Thomas N."/>
            <person name="Thorn R.D."/>
            <person name="Trejos Z.Y."/>
            <person name="Trevino B.K."/>
            <person name="Ukegbu O.N."/>
            <person name="Urban J.B."/>
            <person name="Vasquez L.I."/>
            <person name="Vera V.A."/>
            <person name="Villasana D.M."/>
            <person name="Wang L."/>
            <person name="Ward-Moore S."/>
            <person name="Warren J.T."/>
            <person name="Wei X."/>
            <person name="White F."/>
            <person name="Williamson A.L."/>
            <person name="Wleczyk R."/>
            <person name="Wooden H.S."/>
            <person name="Wooden S.H."/>
            <person name="Yen J."/>
            <person name="Yoon L."/>
            <person name="Yoon V."/>
            <person name="Zorrilla S.E."/>
            <person name="Nelson D."/>
            <person name="Kucherlapati R."/>
            <person name="Weinstock G."/>
            <person name="Gibbs R.A."/>
            <person name="null."/>
        </authorList>
    </citation>
    <scope>NUCLEOTIDE SEQUENCE [LARGE SCALE GENOMIC DNA]</scope>
</reference>
<reference evidence="2 3" key="1">
    <citation type="journal article" date="2001" name="Nature">
        <title>Initial sequencing and analysis of the human genome.</title>
        <authorList>
            <consortium name="International Human Genome Sequencing Consortium"/>
            <person name="Lander E.S."/>
            <person name="Linton L.M."/>
            <person name="Birren B."/>
            <person name="Nusbaum C."/>
            <person name="Zody M.C."/>
            <person name="Baldwin J."/>
            <person name="Devon K."/>
            <person name="Dewar K."/>
            <person name="Doyle M."/>
            <person name="FitzHugh W."/>
            <person name="Funke R."/>
            <person name="Gage D."/>
            <person name="Harris K."/>
            <person name="Heaford A."/>
            <person name="Howland J."/>
            <person name="Kann L."/>
            <person name="Lehoczky J."/>
            <person name="LeVine R."/>
            <person name="McEwan P."/>
            <person name="McKernan K."/>
            <person name="Meldrim J."/>
            <person name="Mesirov J.P."/>
            <person name="Miranda C."/>
            <person name="Morris W."/>
            <person name="Naylor J."/>
            <person name="Raymond C."/>
            <person name="Rosetti M."/>
            <person name="Santos R."/>
            <person name="Sheridan A."/>
            <person name="Sougnez C."/>
            <person name="Stange-Thomann N."/>
            <person name="Stojanovic N."/>
            <person name="Subramanian A."/>
            <person name="Wyman D."/>
            <person name="Rogers J."/>
            <person name="Sulston J."/>
            <person name="Ainscough R."/>
            <person name="Beck S."/>
            <person name="Bentley D."/>
            <person name="Burton J."/>
            <person name="Clee C."/>
            <person name="Carter N."/>
            <person name="Coulson A."/>
            <person name="Deadman R."/>
            <person name="Deloukas P."/>
            <person name="Dunham A."/>
            <person name="Dunham I."/>
            <person name="Durbin R."/>
            <person name="French L."/>
            <person name="Grafham D."/>
            <person name="Gregory S."/>
            <person name="Hubbard T."/>
            <person name="Humphray S."/>
            <person name="Hunt A."/>
            <person name="Jones M."/>
            <person name="Lloyd C."/>
            <person name="McMurray A."/>
            <person name="Matthews L."/>
            <person name="Mercer S."/>
            <person name="Milne S."/>
            <person name="Mullikin J.C."/>
            <person name="Mungall A."/>
            <person name="Plumb R."/>
            <person name="Ross M."/>
            <person name="Shownkeen R."/>
            <person name="Sims S."/>
            <person name="Waterston R.H."/>
            <person name="Wilson R.K."/>
            <person name="Hillier L.W."/>
            <person name="McPherson J.D."/>
            <person name="Marra M.A."/>
            <person name="Mardis E.R."/>
            <person name="Fulton L.A."/>
            <person name="Chinwalla A.T."/>
            <person name="Pepin K.H."/>
            <person name="Gish W.R."/>
            <person name="Chissoe S.L."/>
            <person name="Wendl M.C."/>
            <person name="Delehaunty K.D."/>
            <person name="Miner T.L."/>
            <person name="Delehaunty A."/>
            <person name="Kramer J.B."/>
            <person name="Cook L.L."/>
            <person name="Fulton R.S."/>
            <person name="Johnson D.L."/>
            <person name="Minx P.J."/>
            <person name="Clifton S.W."/>
            <person name="Hawkins T."/>
            <person name="Branscomb E."/>
            <person name="Predki P."/>
            <person name="Richardson P."/>
            <person name="Wenning S."/>
            <person name="Slezak T."/>
            <person name="Doggett N."/>
            <person name="Cheng J.F."/>
            <person name="Olsen A."/>
            <person name="Lucas S."/>
            <person name="Elkin C."/>
            <person name="Uberbacher E."/>
            <person name="Frazier M."/>
            <person name="Gibbs R.A."/>
            <person name="Muzny D.M."/>
            <person name="Scherer S.E."/>
            <person name="Bouck J.B."/>
            <person name="Sodergren E.J."/>
            <person name="Worley K.C."/>
            <person name="Rives C.M."/>
            <person name="Gorrell J.H."/>
            <person name="Metzker M.L."/>
            <person name="Naylor S.L."/>
            <person name="Kucherlapati R.S."/>
            <person name="Nelson D.L."/>
            <person name="Weinstock G.M."/>
            <person name="Sakaki Y."/>
            <person name="Fujiyama A."/>
            <person name="Hattori M."/>
            <person name="Yada T."/>
            <person name="Toyoda A."/>
            <person name="Itoh T."/>
            <person name="Kawagoe C."/>
            <person name="Watanabe H."/>
            <person name="Totoki Y."/>
            <person name="Taylor T."/>
            <person name="Weissenbach J."/>
            <person name="Heilig R."/>
            <person name="Saurin W."/>
            <person name="Artiguenave F."/>
            <person name="Brottier P."/>
            <person name="Bruls T."/>
            <person name="Pelletier E."/>
            <person name="Robert C."/>
            <person name="Wincker P."/>
            <person name="Smith D.R."/>
            <person name="Doucette-Stamm L."/>
            <person name="Rubenfield M."/>
            <person name="Weinstock K."/>
            <person name="Lee H.M."/>
            <person name="Dubois J."/>
            <person name="Rosenthal A."/>
            <person name="Platzer M."/>
            <person name="Nyakatura G."/>
            <person name="Taudien S."/>
            <person name="Rump A."/>
            <person name="Yang H."/>
            <person name="Yu J."/>
            <person name="Wang J."/>
            <person name="Huang G."/>
            <person name="Gu J."/>
            <person name="Hood L."/>
            <person name="Rowen L."/>
            <person name="Madan A."/>
            <person name="Qin S."/>
            <person name="Davis R.W."/>
            <person name="Federspiel N.A."/>
            <person name="Abola A.P."/>
            <person name="Proctor M.J."/>
            <person name="Myers R.M."/>
            <person name="Schmutz J."/>
            <person name="Dickson M."/>
            <person name="Grimwood J."/>
            <person name="Cox D.R."/>
            <person name="Olson M.V."/>
            <person name="Kaul R."/>
            <person name="Raymond C."/>
            <person name="Shimizu N."/>
            <person name="Kawasaki K."/>
            <person name="Minoshima S."/>
            <person name="Evans G.A."/>
            <person name="Athanasiou M."/>
            <person name="Schultz R."/>
            <person name="Roe B.A."/>
            <person name="Chen F."/>
            <person name="Pan H."/>
            <person name="Ramser J."/>
            <person name="Lehrach H."/>
            <person name="Reinhardt R."/>
            <person name="McCombie W.R."/>
            <person name="de la Bastide M."/>
            <person name="Dedhia N."/>
            <person name="Blocker H."/>
            <person name="Hornischer K."/>
            <person name="Nordsiek G."/>
            <person name="Agarwala R."/>
            <person name="Aravind L."/>
            <person name="Bailey J.A."/>
            <person name="Bateman A."/>
            <person name="Batzoglou S."/>
            <person name="Birney E."/>
            <person name="Bork P."/>
            <person name="Brown D.G."/>
            <person name="Burge C.B."/>
            <person name="Cerutti L."/>
            <person name="Chen H.C."/>
            <person name="Church D."/>
            <person name="Clamp M."/>
            <person name="Copley R.R."/>
            <person name="Doerks T."/>
            <person name="Eddy S.R."/>
            <person name="Eichler E.E."/>
            <person name="Furey T.S."/>
            <person name="Galagan J."/>
            <person name="Gilbert J.G."/>
            <person name="Harmon C."/>
            <person name="Hayashizaki Y."/>
            <person name="Haussler D."/>
            <person name="Hermjakob H."/>
            <person name="Hokamp K."/>
            <person name="Jang W."/>
            <person name="Johnson L.S."/>
            <person name="Jones T.A."/>
            <person name="Kasif S."/>
            <person name="Kaspryzk A."/>
            <person name="Kennedy S."/>
            <person name="Kent W.J."/>
            <person name="Kitts P."/>
            <person name="Koonin E.V."/>
            <person name="Korf I."/>
            <person name="Kulp D."/>
            <person name="Lancet D."/>
            <person name="Lowe T.M."/>
            <person name="McLysaght A."/>
            <person name="Mikkelsen T."/>
            <person name="Moran J.V."/>
            <person name="Mulder N."/>
            <person name="Pollara V.J."/>
            <person name="Ponting C.P."/>
            <person name="Schuler G."/>
            <person name="Schultz J."/>
            <person name="Slater G."/>
            <person name="Smit A.F."/>
            <person name="Stupka E."/>
            <person name="Szustakowski J."/>
            <person name="Thierry-Mieg D."/>
            <person name="Thierry-Mieg J."/>
            <person name="Wagner L."/>
            <person name="Wallis J."/>
            <person name="Wheeler R."/>
            <person name="Williams A."/>
            <person name="Wolf Y.I."/>
            <person name="Wolfe K.H."/>
            <person name="Yang S.P."/>
            <person name="Yeh R.F."/>
            <person name="Collins F."/>
            <person name="Guyer M.S."/>
            <person name="Peterson J."/>
            <person name="Felsenfeld A."/>
            <person name="Wetterstrand K.A."/>
            <person name="Patrinos A."/>
            <person name="Morgan M.J."/>
            <person name="de Jong P."/>
            <person name="Catanese J.J."/>
            <person name="Osoegawa K."/>
            <person name="Shizuya H."/>
            <person name="Choi S."/>
            <person name="Chen Y.J."/>
        </authorList>
    </citation>
    <scope>NUCLEOTIDE SEQUENCE [LARGE SCALE GENOMIC DNA]</scope>
</reference>
<dbReference type="SUPFAM" id="SSF81301">
    <property type="entry name" value="Nucleotidyltransferase"/>
    <property type="match status" value="1"/>
</dbReference>
<name>A0A7P0Z4Q3_HUMAN</name>
<dbReference type="HGNC" id="HGNC:8088">
    <property type="gene designation" value="OAS3"/>
</dbReference>
<dbReference type="OpenTargets" id="ENSG00000111331"/>
<dbReference type="Proteomes" id="UP000005640">
    <property type="component" value="Chromosome 12"/>
</dbReference>
<keyword evidence="3" id="KW-1185">Reference proteome</keyword>
<evidence type="ECO:0007829" key="4">
    <source>
        <dbReference type="PeptideAtlas" id="A0A7P0Z4Q3"/>
    </source>
</evidence>
<dbReference type="EMBL" id="KF455724">
    <property type="status" value="NOT_ANNOTATED_CDS"/>
    <property type="molecule type" value="Genomic_DNA"/>
</dbReference>
<keyword evidence="4 5" id="KW-1267">Proteomics identification</keyword>
<dbReference type="Bgee" id="ENSG00000111331">
    <property type="expression patterns" value="Expressed in monocyte and 157 other cell types or tissues"/>
</dbReference>
<dbReference type="InterPro" id="IPR043519">
    <property type="entry name" value="NT_sf"/>
</dbReference>
<dbReference type="SMR" id="A0A7P0Z4Q3"/>
<feature type="compositionally biased region" description="Polar residues" evidence="1">
    <location>
        <begin position="88"/>
        <end position="97"/>
    </location>
</feature>